<dbReference type="SMART" id="SM01424">
    <property type="entry name" value="HAP1_N"/>
    <property type="match status" value="1"/>
</dbReference>
<evidence type="ECO:0000256" key="4">
    <source>
        <dbReference type="SAM" id="Coils"/>
    </source>
</evidence>
<evidence type="ECO:0000259" key="5">
    <source>
        <dbReference type="SMART" id="SM01424"/>
    </source>
</evidence>
<protein>
    <recommendedName>
        <fullName evidence="5">HAP1 N-terminal domain-containing protein</fullName>
    </recommendedName>
</protein>
<keyword evidence="2 4" id="KW-0175">Coiled coil</keyword>
<dbReference type="Proteomes" id="UP001626550">
    <property type="component" value="Unassembled WGS sequence"/>
</dbReference>
<keyword evidence="7" id="KW-1185">Reference proteome</keyword>
<dbReference type="PANTHER" id="PTHR15751">
    <property type="entry name" value="TRAFFICKING KINESIN-BINDING PROTEIN"/>
    <property type="match status" value="1"/>
</dbReference>
<organism evidence="6 7">
    <name type="scientific">Cichlidogyrus casuarinus</name>
    <dbReference type="NCBI Taxonomy" id="1844966"/>
    <lineage>
        <taxon>Eukaryota</taxon>
        <taxon>Metazoa</taxon>
        <taxon>Spiralia</taxon>
        <taxon>Lophotrochozoa</taxon>
        <taxon>Platyhelminthes</taxon>
        <taxon>Monogenea</taxon>
        <taxon>Monopisthocotylea</taxon>
        <taxon>Dactylogyridea</taxon>
        <taxon>Ancyrocephalidae</taxon>
        <taxon>Cichlidogyrus</taxon>
    </lineage>
</organism>
<dbReference type="GO" id="GO:0005739">
    <property type="term" value="C:mitochondrion"/>
    <property type="evidence" value="ECO:0007669"/>
    <property type="project" value="UniProtKB-SubCell"/>
</dbReference>
<proteinExistence type="predicted"/>
<evidence type="ECO:0000313" key="7">
    <source>
        <dbReference type="Proteomes" id="UP001626550"/>
    </source>
</evidence>
<name>A0ABD2QIE6_9PLAT</name>
<dbReference type="Pfam" id="PF04849">
    <property type="entry name" value="HAP1_N"/>
    <property type="match status" value="1"/>
</dbReference>
<dbReference type="InterPro" id="IPR051946">
    <property type="entry name" value="Intracell_Traff-Reg"/>
</dbReference>
<comment type="subcellular location">
    <subcellularLocation>
        <location evidence="1">Mitochondrion</location>
    </subcellularLocation>
</comment>
<reference evidence="6 7" key="1">
    <citation type="submission" date="2024-11" db="EMBL/GenBank/DDBJ databases">
        <title>Adaptive evolution of stress response genes in parasites aligns with host niche diversity.</title>
        <authorList>
            <person name="Hahn C."/>
            <person name="Resl P."/>
        </authorList>
    </citation>
    <scope>NUCLEOTIDE SEQUENCE [LARGE SCALE GENOMIC DNA]</scope>
    <source>
        <strain evidence="6">EGGRZ-B1_66</strain>
        <tissue evidence="6">Body</tissue>
    </source>
</reference>
<gene>
    <name evidence="6" type="ORF">Ciccas_002016</name>
</gene>
<sequence length="203" mass="22549">MKCECIADLNLLFMSREYFAKEIIVESEALGCSDIDQILCGLRISQMSQTYEDIEAVTHLLEEKQNDLELAAKIGRKLLDQKQELEKRLGEVEAELKDSTDTIQQLRYQLSLKESILQDVSKDLEYSQNLTHPGPAGNYGLHYDDDDATSISSVGFNSYQYVDLSHRPMQASLCFPMIFSLVSIAIGGSGATPATIASWSLGA</sequence>
<dbReference type="AlphaFoldDB" id="A0ABD2QIE6"/>
<evidence type="ECO:0000256" key="2">
    <source>
        <dbReference type="ARBA" id="ARBA00023054"/>
    </source>
</evidence>
<feature type="domain" description="HAP1 N-terminal" evidence="5">
    <location>
        <begin position="3"/>
        <end position="172"/>
    </location>
</feature>
<accession>A0ABD2QIE6</accession>
<evidence type="ECO:0000313" key="6">
    <source>
        <dbReference type="EMBL" id="KAL3319313.1"/>
    </source>
</evidence>
<dbReference type="EMBL" id="JBJKFK010000147">
    <property type="protein sequence ID" value="KAL3319313.1"/>
    <property type="molecule type" value="Genomic_DNA"/>
</dbReference>
<comment type="caution">
    <text evidence="6">The sequence shown here is derived from an EMBL/GenBank/DDBJ whole genome shotgun (WGS) entry which is preliminary data.</text>
</comment>
<keyword evidence="3" id="KW-0496">Mitochondrion</keyword>
<dbReference type="InterPro" id="IPR006933">
    <property type="entry name" value="HAP1_N"/>
</dbReference>
<evidence type="ECO:0000256" key="3">
    <source>
        <dbReference type="ARBA" id="ARBA00023128"/>
    </source>
</evidence>
<evidence type="ECO:0000256" key="1">
    <source>
        <dbReference type="ARBA" id="ARBA00004173"/>
    </source>
</evidence>
<dbReference type="PANTHER" id="PTHR15751:SF12">
    <property type="entry name" value="TRAFFICKING KINESIN-BINDING PROTEIN MILT"/>
    <property type="match status" value="1"/>
</dbReference>
<feature type="coiled-coil region" evidence="4">
    <location>
        <begin position="75"/>
        <end position="109"/>
    </location>
</feature>